<organism evidence="2 3">
    <name type="scientific">Candidatus Wolfebacteria bacterium GWA1_42_9</name>
    <dbReference type="NCBI Taxonomy" id="1802553"/>
    <lineage>
        <taxon>Bacteria</taxon>
        <taxon>Candidatus Wolfeibacteriota</taxon>
    </lineage>
</organism>
<reference evidence="2 3" key="1">
    <citation type="journal article" date="2016" name="Nat. Commun.">
        <title>Thousands of microbial genomes shed light on interconnected biogeochemical processes in an aquifer system.</title>
        <authorList>
            <person name="Anantharaman K."/>
            <person name="Brown C.T."/>
            <person name="Hug L.A."/>
            <person name="Sharon I."/>
            <person name="Castelle C.J."/>
            <person name="Probst A.J."/>
            <person name="Thomas B.C."/>
            <person name="Singh A."/>
            <person name="Wilkins M.J."/>
            <person name="Karaoz U."/>
            <person name="Brodie E.L."/>
            <person name="Williams K.H."/>
            <person name="Hubbard S.S."/>
            <person name="Banfield J.F."/>
        </authorList>
    </citation>
    <scope>NUCLEOTIDE SEQUENCE [LARGE SCALE GENOMIC DNA]</scope>
</reference>
<comment type="caution">
    <text evidence="2">The sequence shown here is derived from an EMBL/GenBank/DDBJ whole genome shotgun (WGS) entry which is preliminary data.</text>
</comment>
<proteinExistence type="predicted"/>
<dbReference type="AlphaFoldDB" id="A0A1F8DNS6"/>
<gene>
    <name evidence="2" type="ORF">A2108_00890</name>
</gene>
<keyword evidence="1" id="KW-0812">Transmembrane</keyword>
<feature type="transmembrane region" description="Helical" evidence="1">
    <location>
        <begin position="9"/>
        <end position="33"/>
    </location>
</feature>
<accession>A0A1F8DNS6</accession>
<dbReference type="EMBL" id="MGIN01000021">
    <property type="protein sequence ID" value="OGM89508.1"/>
    <property type="molecule type" value="Genomic_DNA"/>
</dbReference>
<evidence type="ECO:0000313" key="3">
    <source>
        <dbReference type="Proteomes" id="UP000178303"/>
    </source>
</evidence>
<protein>
    <submittedName>
        <fullName evidence="2">Uncharacterized protein</fullName>
    </submittedName>
</protein>
<dbReference type="PROSITE" id="PS51257">
    <property type="entry name" value="PROKAR_LIPOPROTEIN"/>
    <property type="match status" value="1"/>
</dbReference>
<keyword evidence="1" id="KW-0472">Membrane</keyword>
<feature type="transmembrane region" description="Helical" evidence="1">
    <location>
        <begin position="39"/>
        <end position="56"/>
    </location>
</feature>
<evidence type="ECO:0000256" key="1">
    <source>
        <dbReference type="SAM" id="Phobius"/>
    </source>
</evidence>
<evidence type="ECO:0000313" key="2">
    <source>
        <dbReference type="EMBL" id="OGM89508.1"/>
    </source>
</evidence>
<keyword evidence="1" id="KW-1133">Transmembrane helix</keyword>
<sequence>MNDKFTKDFVAAFIIGSTVAAACLAVGFGLGYFLTMLPAPLFVVFVVFLFVGYNLRMAWQWAKEKKEDDNEL</sequence>
<name>A0A1F8DNS6_9BACT</name>
<dbReference type="Proteomes" id="UP000178303">
    <property type="component" value="Unassembled WGS sequence"/>
</dbReference>